<dbReference type="SUPFAM" id="SSF103473">
    <property type="entry name" value="MFS general substrate transporter"/>
    <property type="match status" value="1"/>
</dbReference>
<proteinExistence type="predicted"/>
<evidence type="ECO:0000256" key="2">
    <source>
        <dbReference type="ARBA" id="ARBA00022448"/>
    </source>
</evidence>
<feature type="transmembrane region" description="Helical" evidence="6">
    <location>
        <begin position="289"/>
        <end position="312"/>
    </location>
</feature>
<dbReference type="EMBL" id="VFPE01000002">
    <property type="protein sequence ID" value="TQM27996.1"/>
    <property type="molecule type" value="Genomic_DNA"/>
</dbReference>
<dbReference type="PROSITE" id="PS50850">
    <property type="entry name" value="MFS"/>
    <property type="match status" value="1"/>
</dbReference>
<comment type="caution">
    <text evidence="8">The sequence shown here is derived from an EMBL/GenBank/DDBJ whole genome shotgun (WGS) entry which is preliminary data.</text>
</comment>
<feature type="domain" description="Major facilitator superfamily (MFS) profile" evidence="7">
    <location>
        <begin position="19"/>
        <end position="532"/>
    </location>
</feature>
<dbReference type="AlphaFoldDB" id="A0A543F2E3"/>
<keyword evidence="5 6" id="KW-0472">Membrane</keyword>
<protein>
    <submittedName>
        <fullName evidence="8">Putative MFS family arabinose efflux permease</fullName>
    </submittedName>
</protein>
<dbReference type="PANTHER" id="PTHR42718">
    <property type="entry name" value="MAJOR FACILITATOR SUPERFAMILY MULTIDRUG TRANSPORTER MFSC"/>
    <property type="match status" value="1"/>
</dbReference>
<evidence type="ECO:0000256" key="4">
    <source>
        <dbReference type="ARBA" id="ARBA00022989"/>
    </source>
</evidence>
<dbReference type="CDD" id="cd17321">
    <property type="entry name" value="MFS_MMR_MDR_like"/>
    <property type="match status" value="1"/>
</dbReference>
<dbReference type="Pfam" id="PF07690">
    <property type="entry name" value="MFS_1"/>
    <property type="match status" value="1"/>
</dbReference>
<dbReference type="Gene3D" id="1.20.1250.20">
    <property type="entry name" value="MFS general substrate transporter like domains"/>
    <property type="match status" value="2"/>
</dbReference>
<keyword evidence="3 6" id="KW-0812">Transmembrane</keyword>
<keyword evidence="9" id="KW-1185">Reference proteome</keyword>
<dbReference type="RefSeq" id="WP_141894278.1">
    <property type="nucleotide sequence ID" value="NZ_BAABLH010000005.1"/>
</dbReference>
<feature type="transmembrane region" description="Helical" evidence="6">
    <location>
        <begin position="245"/>
        <end position="264"/>
    </location>
</feature>
<evidence type="ECO:0000256" key="6">
    <source>
        <dbReference type="SAM" id="Phobius"/>
    </source>
</evidence>
<feature type="transmembrane region" description="Helical" evidence="6">
    <location>
        <begin position="144"/>
        <end position="168"/>
    </location>
</feature>
<dbReference type="InterPro" id="IPR036259">
    <property type="entry name" value="MFS_trans_sf"/>
</dbReference>
<comment type="subcellular location">
    <subcellularLocation>
        <location evidence="1">Cell membrane</location>
        <topology evidence="1">Multi-pass membrane protein</topology>
    </subcellularLocation>
</comment>
<feature type="transmembrane region" description="Helical" evidence="6">
    <location>
        <begin position="110"/>
        <end position="132"/>
    </location>
</feature>
<organism evidence="8 9">
    <name type="scientific">Microbacterium kyungheense</name>
    <dbReference type="NCBI Taxonomy" id="1263636"/>
    <lineage>
        <taxon>Bacteria</taxon>
        <taxon>Bacillati</taxon>
        <taxon>Actinomycetota</taxon>
        <taxon>Actinomycetes</taxon>
        <taxon>Micrococcales</taxon>
        <taxon>Microbacteriaceae</taxon>
        <taxon>Microbacterium</taxon>
    </lineage>
</organism>
<dbReference type="PANTHER" id="PTHR42718:SF9">
    <property type="entry name" value="MAJOR FACILITATOR SUPERFAMILY MULTIDRUG TRANSPORTER MFSC"/>
    <property type="match status" value="1"/>
</dbReference>
<evidence type="ECO:0000256" key="1">
    <source>
        <dbReference type="ARBA" id="ARBA00004651"/>
    </source>
</evidence>
<dbReference type="OrthoDB" id="5315310at2"/>
<feature type="transmembrane region" description="Helical" evidence="6">
    <location>
        <begin position="205"/>
        <end position="225"/>
    </location>
</feature>
<dbReference type="InterPro" id="IPR020846">
    <property type="entry name" value="MFS_dom"/>
</dbReference>
<feature type="transmembrane region" description="Helical" evidence="6">
    <location>
        <begin position="324"/>
        <end position="345"/>
    </location>
</feature>
<feature type="transmembrane region" description="Helical" evidence="6">
    <location>
        <begin position="508"/>
        <end position="525"/>
    </location>
</feature>
<evidence type="ECO:0000313" key="8">
    <source>
        <dbReference type="EMBL" id="TQM27996.1"/>
    </source>
</evidence>
<feature type="transmembrane region" description="Helical" evidence="6">
    <location>
        <begin position="425"/>
        <end position="450"/>
    </location>
</feature>
<keyword evidence="4 6" id="KW-1133">Transmembrane helix</keyword>
<reference evidence="8 9" key="1">
    <citation type="submission" date="2019-06" db="EMBL/GenBank/DDBJ databases">
        <title>Sequencing the genomes of 1000 actinobacteria strains.</title>
        <authorList>
            <person name="Klenk H.-P."/>
        </authorList>
    </citation>
    <scope>NUCLEOTIDE SEQUENCE [LARGE SCALE GENOMIC DNA]</scope>
    <source>
        <strain evidence="8 9">DSM 105492</strain>
    </source>
</reference>
<keyword evidence="2" id="KW-0813">Transport</keyword>
<gene>
    <name evidence="8" type="ORF">FB391_2037</name>
</gene>
<feature type="transmembrane region" description="Helical" evidence="6">
    <location>
        <begin position="174"/>
        <end position="193"/>
    </location>
</feature>
<feature type="transmembrane region" description="Helical" evidence="6">
    <location>
        <begin position="352"/>
        <end position="370"/>
    </location>
</feature>
<name>A0A543F2E3_9MICO</name>
<feature type="transmembrane region" description="Helical" evidence="6">
    <location>
        <begin position="85"/>
        <end position="104"/>
    </location>
</feature>
<dbReference type="GO" id="GO:0005886">
    <property type="term" value="C:plasma membrane"/>
    <property type="evidence" value="ECO:0007669"/>
    <property type="project" value="UniProtKB-SubCell"/>
</dbReference>
<evidence type="ECO:0000313" key="9">
    <source>
        <dbReference type="Proteomes" id="UP000320235"/>
    </source>
</evidence>
<dbReference type="GO" id="GO:0022857">
    <property type="term" value="F:transmembrane transporter activity"/>
    <property type="evidence" value="ECO:0007669"/>
    <property type="project" value="InterPro"/>
</dbReference>
<evidence type="ECO:0000259" key="7">
    <source>
        <dbReference type="PROSITE" id="PS50850"/>
    </source>
</evidence>
<sequence length="550" mass="58444">MTTDERMPQTDVEKRSWVPMVGLFLAQVLMSFNVAALPISLGGFVTDFGVPPTVASTTIVVYGLAVAALVMTGAKLGQRVGWVRIFRVVIVVFGVSSLMMILAQTMGWAIAGQVLAGAAAAIIVPSLVALIAENYQGGQQATAVGSLGSARAFSGVSAFLIGGTLGTLVGWRPIFGITLGLAVIVFILSFRLRSDRGNPAVKIDLVASALIGVAIVLLTVGFNNLNAWGILEAREDAPFSVVGMSPAPILVVFGVVFGQLFFVWTRRRMRRGLQPLVDLSVLSHGRERAAVYAMFIIVAMEAAVNFTVPTYIQVVQGRTPFDTSLAMMPFNLTVFVTATLIVRFYRRYSPRTIGLFSFALTTLALVWLSVVVTNNWETLPTIVGLIVFGIGQGALVTLVFNVLVTSAPKNLAGDVGSIRGTTQNLASAVGTAVMGAVLVTTLGIGVGNAVADHPELPPELIAQVDLDQVNFVSNDDLRAVLERTDADPAQIDAAVTINEEERLRTLKLGFLILAGISLIAAIPASRLPRYRPGEIPVDPEMVDEPDRAAS</sequence>
<dbReference type="Proteomes" id="UP000320235">
    <property type="component" value="Unassembled WGS sequence"/>
</dbReference>
<feature type="transmembrane region" description="Helical" evidence="6">
    <location>
        <begin position="21"/>
        <end position="41"/>
    </location>
</feature>
<accession>A0A543F2E3</accession>
<dbReference type="InterPro" id="IPR011701">
    <property type="entry name" value="MFS"/>
</dbReference>
<evidence type="ECO:0000256" key="5">
    <source>
        <dbReference type="ARBA" id="ARBA00023136"/>
    </source>
</evidence>
<feature type="transmembrane region" description="Helical" evidence="6">
    <location>
        <begin position="53"/>
        <end position="73"/>
    </location>
</feature>
<feature type="transmembrane region" description="Helical" evidence="6">
    <location>
        <begin position="382"/>
        <end position="404"/>
    </location>
</feature>
<evidence type="ECO:0000256" key="3">
    <source>
        <dbReference type="ARBA" id="ARBA00022692"/>
    </source>
</evidence>